<dbReference type="UCSC" id="C24A3.9">
    <property type="organism name" value="c. elegans"/>
</dbReference>
<dbReference type="AlphaFoldDB" id="Q4PIW1"/>
<evidence type="ECO:0000313" key="1">
    <source>
        <dbReference type="EMBL" id="CCD65386.1"/>
    </source>
</evidence>
<dbReference type="Proteomes" id="UP000001940">
    <property type="component" value="Chromosome X"/>
</dbReference>
<gene>
    <name evidence="1 3" type="ORF">C24A3.9</name>
    <name evidence="1" type="ORF">CELE_C24A3.9</name>
</gene>
<dbReference type="CTD" id="3896885"/>
<organism evidence="1 2">
    <name type="scientific">Caenorhabditis elegans</name>
    <dbReference type="NCBI Taxonomy" id="6239"/>
    <lineage>
        <taxon>Eukaryota</taxon>
        <taxon>Metazoa</taxon>
        <taxon>Ecdysozoa</taxon>
        <taxon>Nematoda</taxon>
        <taxon>Chromadorea</taxon>
        <taxon>Rhabditida</taxon>
        <taxon>Rhabditina</taxon>
        <taxon>Rhabditomorpha</taxon>
        <taxon>Rhabditoidea</taxon>
        <taxon>Rhabditidae</taxon>
        <taxon>Peloderinae</taxon>
        <taxon>Caenorhabditis</taxon>
    </lineage>
</organism>
<dbReference type="RefSeq" id="NP_001033527.1">
    <property type="nucleotide sequence ID" value="NM_001038438.2"/>
</dbReference>
<dbReference type="PaxDb" id="6239-C24A3.9"/>
<sequence>MAKSLRDLSLDAFKKDPLYGLLQDCWRPVQWNCDDLKLIQKPEPLNSFVDSLLGTVQIGWRLEGKVIGCSYLLNGFYKVERTSPGLVACAIIDHYRKIQLWNSVFNNYNHYQYISRFRQ</sequence>
<keyword evidence="2" id="KW-1185">Reference proteome</keyword>
<dbReference type="EMBL" id="BX284606">
    <property type="protein sequence ID" value="CCD65386.1"/>
    <property type="molecule type" value="Genomic_DNA"/>
</dbReference>
<dbReference type="KEGG" id="cel:CELE_C24A3.9"/>
<accession>Q4PIW1</accession>
<dbReference type="HOGENOM" id="CLU_2063612_0_0_1"/>
<name>Q4PIW1_CAEEL</name>
<dbReference type="InParanoid" id="Q4PIW1"/>
<evidence type="ECO:0000313" key="2">
    <source>
        <dbReference type="Proteomes" id="UP000001940"/>
    </source>
</evidence>
<dbReference type="eggNOG" id="ENOG502T3K3">
    <property type="taxonomic scope" value="Eukaryota"/>
</dbReference>
<reference evidence="1 2" key="1">
    <citation type="journal article" date="1998" name="Science">
        <title>Genome sequence of the nematode C. elegans: a platform for investigating biology.</title>
        <authorList>
            <consortium name="The C. elegans sequencing consortium"/>
            <person name="Sulson J.E."/>
            <person name="Waterston R."/>
        </authorList>
    </citation>
    <scope>NUCLEOTIDE SEQUENCE [LARGE SCALE GENOMIC DNA]</scope>
    <source>
        <strain evidence="1 2">Bristol N2</strain>
    </source>
</reference>
<proteinExistence type="predicted"/>
<dbReference type="Bgee" id="WBGene00044580">
    <property type="expression patterns" value="Expressed in multicellular organism and 1 other cell type or tissue"/>
</dbReference>
<protein>
    <submittedName>
        <fullName evidence="1">N-acetyltransferase domain-containing protein</fullName>
    </submittedName>
</protein>
<dbReference type="AGR" id="WB:WBGene00044580"/>
<evidence type="ECO:0000313" key="3">
    <source>
        <dbReference type="WormBase" id="C24A3.9"/>
    </source>
</evidence>
<dbReference type="GeneID" id="3896885"/>
<dbReference type="WormBase" id="C24A3.9">
    <property type="protein sequence ID" value="CE38783"/>
    <property type="gene ID" value="WBGene00044580"/>
</dbReference>